<keyword evidence="2" id="KW-1185">Reference proteome</keyword>
<gene>
    <name evidence="1" type="ORF">KKP3000_003332</name>
</gene>
<sequence length="43" mass="4773">MTEERSSLIRKVHTIVCLVSRDPGYVPPDDVIGMRDVGVWGMG</sequence>
<proteinExistence type="predicted"/>
<organism evidence="1 2">
    <name type="scientific">Alicyclobacillus fastidiosus</name>
    <dbReference type="NCBI Taxonomy" id="392011"/>
    <lineage>
        <taxon>Bacteria</taxon>
        <taxon>Bacillati</taxon>
        <taxon>Bacillota</taxon>
        <taxon>Bacilli</taxon>
        <taxon>Bacillales</taxon>
        <taxon>Alicyclobacillaceae</taxon>
        <taxon>Alicyclobacillus</taxon>
    </lineage>
</organism>
<dbReference type="RefSeq" id="WP_275476257.1">
    <property type="nucleotide sequence ID" value="NZ_CP162940.1"/>
</dbReference>
<accession>A0ABV5ACL1</accession>
<reference evidence="1 2" key="1">
    <citation type="journal article" date="2024" name="Int. J. Mol. Sci.">
        <title>Exploration of Alicyclobacillus spp. Genome in Search of Antibiotic Resistance.</title>
        <authorList>
            <person name="Bucka-Kolendo J."/>
            <person name="Kiousi D.E."/>
            <person name="Dekowska A."/>
            <person name="Mikolajczuk-Szczyrba A."/>
            <person name="Karadedos D.M."/>
            <person name="Michael P."/>
            <person name="Galanis A."/>
            <person name="Sokolowska B."/>
        </authorList>
    </citation>
    <scope>NUCLEOTIDE SEQUENCE [LARGE SCALE GENOMIC DNA]</scope>
    <source>
        <strain evidence="1 2">KKP 3000</strain>
    </source>
</reference>
<protein>
    <submittedName>
        <fullName evidence="1">Uncharacterized protein</fullName>
    </submittedName>
</protein>
<evidence type="ECO:0000313" key="1">
    <source>
        <dbReference type="EMBL" id="MFB5189941.1"/>
    </source>
</evidence>
<dbReference type="Proteomes" id="UP001579974">
    <property type="component" value="Unassembled WGS sequence"/>
</dbReference>
<comment type="caution">
    <text evidence="1">The sequence shown here is derived from an EMBL/GenBank/DDBJ whole genome shotgun (WGS) entry which is preliminary data.</text>
</comment>
<name>A0ABV5ACL1_9BACL</name>
<evidence type="ECO:0000313" key="2">
    <source>
        <dbReference type="Proteomes" id="UP001579974"/>
    </source>
</evidence>
<dbReference type="EMBL" id="JBDXSU010000004">
    <property type="protein sequence ID" value="MFB5189941.1"/>
    <property type="molecule type" value="Genomic_DNA"/>
</dbReference>